<dbReference type="PATRIC" id="fig|1705394.5.peg.1248"/>
<sequence>MKLLALLLLLITQVEAKVNIEQWYTPEGAKVLFTQTQGLPMLDVALNFDAASSRDGEKHGLASLTNSLIGTASKYRSEEQIINQFESLGSEFSTASLKDMSIISMRSLTRRDILQSSLDLFTEVVSKVDYQQRYLSREKKQTLRAIEAAKQSPGSVANTRFNELVFGEHPYAHKKIGTQESLQQIKLIDLKQHYQRYYVAKNLTIALVGDISKAHAKQIARQISHGLNSGQKARDNQSVLPLSKAIQEHIEFPSTQTHLLIGQVGINRAHPDYYALYLGNHILGGSGLTSILSDEVREQRGLAYSTSSYFTKMKSNGYFLIKLQTKNSQADQAKKVALETLKNFRNNAIDAQKLQDGKDNIIGGFALETASNANILTYLSIIGFYELPLDFLNAFIDKITPISVYDIQKAYKRLINMDKLVVLSVGAKK</sequence>
<dbReference type="Proteomes" id="UP000058020">
    <property type="component" value="Chromosome"/>
</dbReference>
<dbReference type="SUPFAM" id="SSF63411">
    <property type="entry name" value="LuxS/MPP-like metallohydrolase"/>
    <property type="match status" value="2"/>
</dbReference>
<dbReference type="InterPro" id="IPR050361">
    <property type="entry name" value="MPP/UQCRC_Complex"/>
</dbReference>
<gene>
    <name evidence="4" type="ORF">SP60_06265</name>
</gene>
<organism evidence="4 5">
    <name type="scientific">Candidatus Thioglobus autotrophicus</name>
    <dbReference type="NCBI Taxonomy" id="1705394"/>
    <lineage>
        <taxon>Bacteria</taxon>
        <taxon>Pseudomonadati</taxon>
        <taxon>Pseudomonadota</taxon>
        <taxon>Gammaproteobacteria</taxon>
        <taxon>Candidatus Pseudothioglobaceae</taxon>
        <taxon>Candidatus Thioglobus</taxon>
    </lineage>
</organism>
<name>A0A0M5LES5_9GAMM</name>
<protein>
    <submittedName>
        <fullName evidence="4">Peptidase M16</fullName>
    </submittedName>
</protein>
<dbReference type="PANTHER" id="PTHR11851">
    <property type="entry name" value="METALLOPROTEASE"/>
    <property type="match status" value="1"/>
</dbReference>
<accession>A0A0M5LES5</accession>
<dbReference type="KEGG" id="tho:SP60_06265"/>
<keyword evidence="5" id="KW-1185">Reference proteome</keyword>
<evidence type="ECO:0000313" key="5">
    <source>
        <dbReference type="Proteomes" id="UP000058020"/>
    </source>
</evidence>
<evidence type="ECO:0000259" key="2">
    <source>
        <dbReference type="Pfam" id="PF00675"/>
    </source>
</evidence>
<proteinExistence type="predicted"/>
<dbReference type="RefSeq" id="WP_053951810.1">
    <property type="nucleotide sequence ID" value="NZ_CP010552.1"/>
</dbReference>
<dbReference type="EMBL" id="CP010552">
    <property type="protein sequence ID" value="ALE52840.1"/>
    <property type="molecule type" value="Genomic_DNA"/>
</dbReference>
<dbReference type="Pfam" id="PF00675">
    <property type="entry name" value="Peptidase_M16"/>
    <property type="match status" value="1"/>
</dbReference>
<dbReference type="STRING" id="1705394.SP60_06265"/>
<dbReference type="Gene3D" id="3.30.830.10">
    <property type="entry name" value="Metalloenzyme, LuxS/M16 peptidase-like"/>
    <property type="match status" value="2"/>
</dbReference>
<dbReference type="InterPro" id="IPR007863">
    <property type="entry name" value="Peptidase_M16_C"/>
</dbReference>
<reference evidence="4 5" key="1">
    <citation type="journal article" date="2015" name="Genome Announc.">
        <title>Genome Sequence of 'Candidatus Thioglobus autotrophica' Strain EF1, a Chemoautotroph from the SUP05 Clade of Marine Gammaproteobacteria.</title>
        <authorList>
            <person name="Shah V."/>
            <person name="Morris R.M."/>
        </authorList>
    </citation>
    <scope>NUCLEOTIDE SEQUENCE [LARGE SCALE GENOMIC DNA]</scope>
    <source>
        <strain evidence="4 5">EF1</strain>
    </source>
</reference>
<dbReference type="AlphaFoldDB" id="A0A0M5LES5"/>
<keyword evidence="1" id="KW-0732">Signal</keyword>
<dbReference type="OrthoDB" id="9811314at2"/>
<evidence type="ECO:0000313" key="4">
    <source>
        <dbReference type="EMBL" id="ALE52840.1"/>
    </source>
</evidence>
<evidence type="ECO:0000256" key="1">
    <source>
        <dbReference type="SAM" id="SignalP"/>
    </source>
</evidence>
<dbReference type="GO" id="GO:0046872">
    <property type="term" value="F:metal ion binding"/>
    <property type="evidence" value="ECO:0007669"/>
    <property type="project" value="InterPro"/>
</dbReference>
<evidence type="ECO:0000259" key="3">
    <source>
        <dbReference type="Pfam" id="PF05193"/>
    </source>
</evidence>
<feature type="signal peptide" evidence="1">
    <location>
        <begin position="1"/>
        <end position="16"/>
    </location>
</feature>
<dbReference type="InterPro" id="IPR011249">
    <property type="entry name" value="Metalloenz_LuxS/M16"/>
</dbReference>
<feature type="domain" description="Peptidase M16 N-terminal" evidence="2">
    <location>
        <begin position="41"/>
        <end position="173"/>
    </location>
</feature>
<feature type="domain" description="Peptidase M16 C-terminal" evidence="3">
    <location>
        <begin position="189"/>
        <end position="359"/>
    </location>
</feature>
<dbReference type="Pfam" id="PF05193">
    <property type="entry name" value="Peptidase_M16_C"/>
    <property type="match status" value="1"/>
</dbReference>
<feature type="chain" id="PRO_5005804948" evidence="1">
    <location>
        <begin position="17"/>
        <end position="429"/>
    </location>
</feature>
<dbReference type="InterPro" id="IPR011765">
    <property type="entry name" value="Pept_M16_N"/>
</dbReference>
<dbReference type="PANTHER" id="PTHR11851:SF224">
    <property type="entry name" value="PROCESSING PROTEASE"/>
    <property type="match status" value="1"/>
</dbReference>